<accession>A0A8J5WPS3</accession>
<evidence type="ECO:0000313" key="3">
    <source>
        <dbReference type="Proteomes" id="UP000729402"/>
    </source>
</evidence>
<reference evidence="2" key="2">
    <citation type="submission" date="2021-02" db="EMBL/GenBank/DDBJ databases">
        <authorList>
            <person name="Kimball J.A."/>
            <person name="Haas M.W."/>
            <person name="Macchietto M."/>
            <person name="Kono T."/>
            <person name="Duquette J."/>
            <person name="Shao M."/>
        </authorList>
    </citation>
    <scope>NUCLEOTIDE SEQUENCE</scope>
    <source>
        <tissue evidence="2">Fresh leaf tissue</tissue>
    </source>
</reference>
<evidence type="ECO:0000256" key="1">
    <source>
        <dbReference type="SAM" id="MobiDB-lite"/>
    </source>
</evidence>
<reference evidence="2" key="1">
    <citation type="journal article" date="2021" name="bioRxiv">
        <title>Whole Genome Assembly and Annotation of Northern Wild Rice, Zizania palustris L., Supports a Whole Genome Duplication in the Zizania Genus.</title>
        <authorList>
            <person name="Haas M."/>
            <person name="Kono T."/>
            <person name="Macchietto M."/>
            <person name="Millas R."/>
            <person name="McGilp L."/>
            <person name="Shao M."/>
            <person name="Duquette J."/>
            <person name="Hirsch C.N."/>
            <person name="Kimball J."/>
        </authorList>
    </citation>
    <scope>NUCLEOTIDE SEQUENCE</scope>
    <source>
        <tissue evidence="2">Fresh leaf tissue</tissue>
    </source>
</reference>
<proteinExistence type="predicted"/>
<keyword evidence="3" id="KW-1185">Reference proteome</keyword>
<sequence length="190" mass="20822">MPPPFLAPLPLVLNHFTSHSSTLAIASTFTVDVLLAVVANSRCNRKPAASFSAPAAFIPFLFGVTSFSTPSSQGSSSAAPERVAAQGGSIPSCACERGCQKSKEATLSKKVESNSSEEDSSNSKERAHQRYRMINECQEEYGQRWSKKHARYNMVGYEGADDKKMKFYPELVMIDCLDEKSSDNKYVSFS</sequence>
<protein>
    <submittedName>
        <fullName evidence="2">Uncharacterized protein</fullName>
    </submittedName>
</protein>
<feature type="region of interest" description="Disordered" evidence="1">
    <location>
        <begin position="106"/>
        <end position="128"/>
    </location>
</feature>
<organism evidence="2 3">
    <name type="scientific">Zizania palustris</name>
    <name type="common">Northern wild rice</name>
    <dbReference type="NCBI Taxonomy" id="103762"/>
    <lineage>
        <taxon>Eukaryota</taxon>
        <taxon>Viridiplantae</taxon>
        <taxon>Streptophyta</taxon>
        <taxon>Embryophyta</taxon>
        <taxon>Tracheophyta</taxon>
        <taxon>Spermatophyta</taxon>
        <taxon>Magnoliopsida</taxon>
        <taxon>Liliopsida</taxon>
        <taxon>Poales</taxon>
        <taxon>Poaceae</taxon>
        <taxon>BOP clade</taxon>
        <taxon>Oryzoideae</taxon>
        <taxon>Oryzeae</taxon>
        <taxon>Zizaniinae</taxon>
        <taxon>Zizania</taxon>
    </lineage>
</organism>
<evidence type="ECO:0000313" key="2">
    <source>
        <dbReference type="EMBL" id="KAG8095150.1"/>
    </source>
</evidence>
<dbReference type="EMBL" id="JAAALK010000080">
    <property type="protein sequence ID" value="KAG8095150.1"/>
    <property type="molecule type" value="Genomic_DNA"/>
</dbReference>
<dbReference type="AlphaFoldDB" id="A0A8J5WPS3"/>
<comment type="caution">
    <text evidence="2">The sequence shown here is derived from an EMBL/GenBank/DDBJ whole genome shotgun (WGS) entry which is preliminary data.</text>
</comment>
<name>A0A8J5WPS3_ZIZPA</name>
<dbReference type="Proteomes" id="UP000729402">
    <property type="component" value="Unassembled WGS sequence"/>
</dbReference>
<gene>
    <name evidence="2" type="ORF">GUJ93_ZPchr0012g21617</name>
</gene>